<dbReference type="Proteomes" id="UP000187203">
    <property type="component" value="Unassembled WGS sequence"/>
</dbReference>
<proteinExistence type="predicted"/>
<keyword evidence="2" id="KW-1185">Reference proteome</keyword>
<dbReference type="AlphaFoldDB" id="A0A1R3HGW3"/>
<organism evidence="1 2">
    <name type="scientific">Corchorus olitorius</name>
    <dbReference type="NCBI Taxonomy" id="93759"/>
    <lineage>
        <taxon>Eukaryota</taxon>
        <taxon>Viridiplantae</taxon>
        <taxon>Streptophyta</taxon>
        <taxon>Embryophyta</taxon>
        <taxon>Tracheophyta</taxon>
        <taxon>Spermatophyta</taxon>
        <taxon>Magnoliopsida</taxon>
        <taxon>eudicotyledons</taxon>
        <taxon>Gunneridae</taxon>
        <taxon>Pentapetalae</taxon>
        <taxon>rosids</taxon>
        <taxon>malvids</taxon>
        <taxon>Malvales</taxon>
        <taxon>Malvaceae</taxon>
        <taxon>Grewioideae</taxon>
        <taxon>Apeibeae</taxon>
        <taxon>Corchorus</taxon>
    </lineage>
</organism>
<name>A0A1R3HGW3_9ROSI</name>
<accession>A0A1R3HGW3</accession>
<reference evidence="2" key="1">
    <citation type="submission" date="2013-09" db="EMBL/GenBank/DDBJ databases">
        <title>Corchorus olitorius genome sequencing.</title>
        <authorList>
            <person name="Alam M."/>
            <person name="Haque M.S."/>
            <person name="Islam M.S."/>
            <person name="Emdad E.M."/>
            <person name="Islam M.M."/>
            <person name="Ahmed B."/>
            <person name="Halim A."/>
            <person name="Hossen Q.M.M."/>
            <person name="Hossain M.Z."/>
            <person name="Ahmed R."/>
            <person name="Khan M.M."/>
            <person name="Islam R."/>
            <person name="Rashid M.M."/>
            <person name="Khan S.A."/>
            <person name="Rahman M.S."/>
            <person name="Alam M."/>
            <person name="Yahiya A.S."/>
            <person name="Khan M.S."/>
            <person name="Azam M.S."/>
            <person name="Haque T."/>
            <person name="Lashkar M.Z.H."/>
            <person name="Akhand A.I."/>
            <person name="Morshed G."/>
            <person name="Roy S."/>
            <person name="Uddin K.S."/>
            <person name="Rabeya T."/>
            <person name="Hossain A.S."/>
            <person name="Chowdhury A."/>
            <person name="Snigdha A.R."/>
            <person name="Mortoza M.S."/>
            <person name="Matin S.A."/>
            <person name="Hoque S.M.E."/>
            <person name="Islam M.K."/>
            <person name="Roy D.K."/>
            <person name="Haider R."/>
            <person name="Moosa M.M."/>
            <person name="Elias S.M."/>
            <person name="Hasan A.M."/>
            <person name="Jahan S."/>
            <person name="Shafiuddin M."/>
            <person name="Mahmood N."/>
            <person name="Shommy N.S."/>
        </authorList>
    </citation>
    <scope>NUCLEOTIDE SEQUENCE [LARGE SCALE GENOMIC DNA]</scope>
    <source>
        <strain evidence="2">cv. O-4</strain>
    </source>
</reference>
<comment type="caution">
    <text evidence="1">The sequence shown here is derived from an EMBL/GenBank/DDBJ whole genome shotgun (WGS) entry which is preliminary data.</text>
</comment>
<protein>
    <submittedName>
        <fullName evidence="1">Uncharacterized protein</fullName>
    </submittedName>
</protein>
<dbReference type="EMBL" id="AWUE01020193">
    <property type="protein sequence ID" value="OMO69542.1"/>
    <property type="molecule type" value="Genomic_DNA"/>
</dbReference>
<gene>
    <name evidence="1" type="ORF">COLO4_29017</name>
</gene>
<evidence type="ECO:0000313" key="2">
    <source>
        <dbReference type="Proteomes" id="UP000187203"/>
    </source>
</evidence>
<sequence length="35" mass="4264">MAKRMNLLEMEWIRWHHLRLMDVTVVSNVDYGCES</sequence>
<evidence type="ECO:0000313" key="1">
    <source>
        <dbReference type="EMBL" id="OMO69542.1"/>
    </source>
</evidence>